<accession>A0A8C9IVI4</accession>
<keyword evidence="1" id="KW-1133">Transmembrane helix</keyword>
<sequence length="71" mass="8329">SKKITTRNQNNCVAHFIVIFPLFLWSGSKPTMSPRCACIYYLVIFVYQDPAFSCHLFIFFKTIFKVVVFKI</sequence>
<name>A0A8C9IVI4_9PRIM</name>
<keyword evidence="1" id="KW-0812">Transmembrane</keyword>
<feature type="transmembrane region" description="Helical" evidence="1">
    <location>
        <begin position="12"/>
        <end position="27"/>
    </location>
</feature>
<reference evidence="2" key="2">
    <citation type="submission" date="2025-09" db="UniProtKB">
        <authorList>
            <consortium name="Ensembl"/>
        </authorList>
    </citation>
    <scope>IDENTIFICATION</scope>
</reference>
<evidence type="ECO:0000313" key="3">
    <source>
        <dbReference type="Proteomes" id="UP000694416"/>
    </source>
</evidence>
<feature type="transmembrane region" description="Helical" evidence="1">
    <location>
        <begin position="39"/>
        <end position="60"/>
    </location>
</feature>
<dbReference type="Ensembl" id="ENSPTET00000054161.1">
    <property type="protein sequence ID" value="ENSPTEP00000040411.1"/>
    <property type="gene ID" value="ENSPTEG00000037228.1"/>
</dbReference>
<dbReference type="AlphaFoldDB" id="A0A8C9IVI4"/>
<reference evidence="2" key="1">
    <citation type="submission" date="2025-08" db="UniProtKB">
        <authorList>
            <consortium name="Ensembl"/>
        </authorList>
    </citation>
    <scope>IDENTIFICATION</scope>
</reference>
<proteinExistence type="predicted"/>
<keyword evidence="3" id="KW-1185">Reference proteome</keyword>
<protein>
    <submittedName>
        <fullName evidence="2">Uncharacterized protein</fullName>
    </submittedName>
</protein>
<keyword evidence="1" id="KW-0472">Membrane</keyword>
<evidence type="ECO:0000313" key="2">
    <source>
        <dbReference type="Ensembl" id="ENSPTEP00000040411.1"/>
    </source>
</evidence>
<dbReference type="Proteomes" id="UP000694416">
    <property type="component" value="Unplaced"/>
</dbReference>
<organism evidence="2 3">
    <name type="scientific">Piliocolobus tephrosceles</name>
    <name type="common">Ugandan red Colobus</name>
    <dbReference type="NCBI Taxonomy" id="591936"/>
    <lineage>
        <taxon>Eukaryota</taxon>
        <taxon>Metazoa</taxon>
        <taxon>Chordata</taxon>
        <taxon>Craniata</taxon>
        <taxon>Vertebrata</taxon>
        <taxon>Euteleostomi</taxon>
        <taxon>Mammalia</taxon>
        <taxon>Eutheria</taxon>
        <taxon>Euarchontoglires</taxon>
        <taxon>Primates</taxon>
        <taxon>Haplorrhini</taxon>
        <taxon>Catarrhini</taxon>
        <taxon>Cercopithecidae</taxon>
        <taxon>Colobinae</taxon>
        <taxon>Piliocolobus</taxon>
    </lineage>
</organism>
<evidence type="ECO:0000256" key="1">
    <source>
        <dbReference type="SAM" id="Phobius"/>
    </source>
</evidence>